<dbReference type="Pfam" id="PF01895">
    <property type="entry name" value="PhoU"/>
    <property type="match status" value="2"/>
</dbReference>
<organism evidence="9 10">
    <name type="scientific">Anaerolinea thermophila</name>
    <dbReference type="NCBI Taxonomy" id="167964"/>
    <lineage>
        <taxon>Bacteria</taxon>
        <taxon>Bacillati</taxon>
        <taxon>Chloroflexota</taxon>
        <taxon>Anaerolineae</taxon>
        <taxon>Anaerolineales</taxon>
        <taxon>Anaerolineaceae</taxon>
        <taxon>Anaerolinea</taxon>
    </lineage>
</organism>
<dbReference type="Proteomes" id="UP000064249">
    <property type="component" value="Unassembled WGS sequence"/>
</dbReference>
<dbReference type="EMBL" id="LGFU01000048">
    <property type="protein sequence ID" value="KUK46259.1"/>
    <property type="molecule type" value="Genomic_DNA"/>
</dbReference>
<dbReference type="AlphaFoldDB" id="A0A101FXM6"/>
<evidence type="ECO:0000256" key="4">
    <source>
        <dbReference type="ARBA" id="ARBA00022448"/>
    </source>
</evidence>
<comment type="function">
    <text evidence="7">Plays a role in the regulation of phosphate uptake.</text>
</comment>
<comment type="subcellular location">
    <subcellularLocation>
        <location evidence="1 7">Cytoplasm</location>
    </subcellularLocation>
</comment>
<proteinExistence type="inferred from homology"/>
<comment type="subunit">
    <text evidence="3 7">Homodimer.</text>
</comment>
<dbReference type="FunFam" id="1.20.58.220:FF:000004">
    <property type="entry name" value="Phosphate-specific transport system accessory protein PhoU"/>
    <property type="match status" value="1"/>
</dbReference>
<dbReference type="InterPro" id="IPR028366">
    <property type="entry name" value="PhoU"/>
</dbReference>
<evidence type="ECO:0000256" key="5">
    <source>
        <dbReference type="ARBA" id="ARBA00022490"/>
    </source>
</evidence>
<evidence type="ECO:0000256" key="3">
    <source>
        <dbReference type="ARBA" id="ARBA00011738"/>
    </source>
</evidence>
<keyword evidence="5 7" id="KW-0963">Cytoplasm</keyword>
<protein>
    <recommendedName>
        <fullName evidence="7">Phosphate-specific transport system accessory protein PhoU</fullName>
    </recommendedName>
</protein>
<dbReference type="GO" id="GO:0006817">
    <property type="term" value="P:phosphate ion transport"/>
    <property type="evidence" value="ECO:0007669"/>
    <property type="project" value="UniProtKB-KW"/>
</dbReference>
<feature type="domain" description="PhoU" evidence="8">
    <location>
        <begin position="19"/>
        <end position="104"/>
    </location>
</feature>
<accession>A0A101FXM6</accession>
<evidence type="ECO:0000256" key="1">
    <source>
        <dbReference type="ARBA" id="ARBA00004496"/>
    </source>
</evidence>
<evidence type="ECO:0000256" key="7">
    <source>
        <dbReference type="PIRNR" id="PIRNR003107"/>
    </source>
</evidence>
<dbReference type="SUPFAM" id="SSF109755">
    <property type="entry name" value="PhoU-like"/>
    <property type="match status" value="1"/>
</dbReference>
<keyword evidence="4 7" id="KW-0813">Transport</keyword>
<comment type="caution">
    <text evidence="9">The sequence shown here is derived from an EMBL/GenBank/DDBJ whole genome shotgun (WGS) entry which is preliminary data.</text>
</comment>
<dbReference type="Gene3D" id="1.20.58.220">
    <property type="entry name" value="Phosphate transport system protein phou homolog 2, domain 2"/>
    <property type="match status" value="1"/>
</dbReference>
<keyword evidence="6 7" id="KW-0592">Phosphate transport</keyword>
<dbReference type="GO" id="GO:0045936">
    <property type="term" value="P:negative regulation of phosphate metabolic process"/>
    <property type="evidence" value="ECO:0007669"/>
    <property type="project" value="InterPro"/>
</dbReference>
<feature type="domain" description="PhoU" evidence="8">
    <location>
        <begin position="120"/>
        <end position="205"/>
    </location>
</feature>
<sequence length="229" mass="26521">MPRQTLDREIHHLQDEVLLLGSMVEQAMLNAIDTLKQRDKKAARLVYFDDERINEKRYAIENRVLILFATQQPIAHDLRLLAAILEVITELERMGDYAKGIAKITVRISDDETPIPIREITRMGDLAVSMLHRALSAFINEDVNMAYRIPKEDDLVDNLYNQVYHKNVNAMIANPEIIDQSSYIMWVVHNIERMADRVTNICERTIFIATGELLEIDISDDEWADEDEN</sequence>
<dbReference type="GO" id="GO:0005737">
    <property type="term" value="C:cytoplasm"/>
    <property type="evidence" value="ECO:0007669"/>
    <property type="project" value="UniProtKB-SubCell"/>
</dbReference>
<name>A0A101FXM6_9CHLR</name>
<dbReference type="PANTHER" id="PTHR42930">
    <property type="entry name" value="PHOSPHATE-SPECIFIC TRANSPORT SYSTEM ACCESSORY PROTEIN PHOU"/>
    <property type="match status" value="1"/>
</dbReference>
<dbReference type="GO" id="GO:0030643">
    <property type="term" value="P:intracellular phosphate ion homeostasis"/>
    <property type="evidence" value="ECO:0007669"/>
    <property type="project" value="InterPro"/>
</dbReference>
<comment type="similarity">
    <text evidence="2 7">Belongs to the PhoU family.</text>
</comment>
<dbReference type="PATRIC" id="fig|167964.4.peg.628"/>
<evidence type="ECO:0000313" key="10">
    <source>
        <dbReference type="Proteomes" id="UP000064249"/>
    </source>
</evidence>
<evidence type="ECO:0000259" key="8">
    <source>
        <dbReference type="Pfam" id="PF01895"/>
    </source>
</evidence>
<gene>
    <name evidence="9" type="ORF">XD73_0869</name>
</gene>
<dbReference type="NCBIfam" id="TIGR02135">
    <property type="entry name" value="phoU_full"/>
    <property type="match status" value="1"/>
</dbReference>
<evidence type="ECO:0000256" key="2">
    <source>
        <dbReference type="ARBA" id="ARBA00008107"/>
    </source>
</evidence>
<evidence type="ECO:0000313" key="9">
    <source>
        <dbReference type="EMBL" id="KUK46259.1"/>
    </source>
</evidence>
<dbReference type="InterPro" id="IPR026022">
    <property type="entry name" value="PhoU_dom"/>
</dbReference>
<dbReference type="InterPro" id="IPR038078">
    <property type="entry name" value="PhoU-like_sf"/>
</dbReference>
<reference evidence="9 10" key="1">
    <citation type="journal article" date="2015" name="MBio">
        <title>Genome-Resolved Metagenomic Analysis Reveals Roles for Candidate Phyla and Other Microbial Community Members in Biogeochemical Transformations in Oil Reservoirs.</title>
        <authorList>
            <person name="Hu P."/>
            <person name="Tom L."/>
            <person name="Singh A."/>
            <person name="Thomas B.C."/>
            <person name="Baker B.J."/>
            <person name="Piceno Y.M."/>
            <person name="Andersen G.L."/>
            <person name="Banfield J.F."/>
        </authorList>
    </citation>
    <scope>NUCLEOTIDE SEQUENCE [LARGE SCALE GENOMIC DNA]</scope>
    <source>
        <strain evidence="9">46_16</strain>
    </source>
</reference>
<dbReference type="PANTHER" id="PTHR42930:SF3">
    <property type="entry name" value="PHOSPHATE-SPECIFIC TRANSPORT SYSTEM ACCESSORY PROTEIN PHOU"/>
    <property type="match status" value="1"/>
</dbReference>
<evidence type="ECO:0000256" key="6">
    <source>
        <dbReference type="ARBA" id="ARBA00022592"/>
    </source>
</evidence>
<dbReference type="PIRSF" id="PIRSF003107">
    <property type="entry name" value="PhoU"/>
    <property type="match status" value="1"/>
</dbReference>